<reference evidence="2 3" key="1">
    <citation type="submission" date="2023-08" db="EMBL/GenBank/DDBJ databases">
        <title>Draft genome sequence of Janthinobacterium lividum.</title>
        <authorList>
            <person name="Chun B.H."/>
            <person name="Lee Y."/>
        </authorList>
    </citation>
    <scope>NUCLEOTIDE SEQUENCE [LARGE SCALE GENOMIC DNA]</scope>
    <source>
        <strain evidence="2 3">AMJK</strain>
    </source>
</reference>
<proteinExistence type="predicted"/>
<dbReference type="RefSeq" id="WP_307779017.1">
    <property type="nucleotide sequence ID" value="NZ_JAVFKP010000002.1"/>
</dbReference>
<protein>
    <submittedName>
        <fullName evidence="2">DUF6471 domain-containing protein</fullName>
    </submittedName>
</protein>
<accession>A0ABU0XSU6</accession>
<feature type="domain" description="DUF6471" evidence="1">
    <location>
        <begin position="6"/>
        <end position="70"/>
    </location>
</feature>
<keyword evidence="3" id="KW-1185">Reference proteome</keyword>
<evidence type="ECO:0000313" key="2">
    <source>
        <dbReference type="EMBL" id="MDQ4626218.1"/>
    </source>
</evidence>
<dbReference type="Proteomes" id="UP001237592">
    <property type="component" value="Unassembled WGS sequence"/>
</dbReference>
<comment type="caution">
    <text evidence="2">The sequence shown here is derived from an EMBL/GenBank/DDBJ whole genome shotgun (WGS) entry which is preliminary data.</text>
</comment>
<gene>
    <name evidence="2" type="ORF">RB624_10015</name>
</gene>
<name>A0ABU0XSU6_9BURK</name>
<dbReference type="InterPro" id="IPR045526">
    <property type="entry name" value="DUF6471"/>
</dbReference>
<evidence type="ECO:0000259" key="1">
    <source>
        <dbReference type="Pfam" id="PF20075"/>
    </source>
</evidence>
<evidence type="ECO:0000313" key="3">
    <source>
        <dbReference type="Proteomes" id="UP001237592"/>
    </source>
</evidence>
<dbReference type="Pfam" id="PF20075">
    <property type="entry name" value="DUF6471"/>
    <property type="match status" value="1"/>
</dbReference>
<organism evidence="2 3">
    <name type="scientific">Janthinobacterium lividum</name>
    <dbReference type="NCBI Taxonomy" id="29581"/>
    <lineage>
        <taxon>Bacteria</taxon>
        <taxon>Pseudomonadati</taxon>
        <taxon>Pseudomonadota</taxon>
        <taxon>Betaproteobacteria</taxon>
        <taxon>Burkholderiales</taxon>
        <taxon>Oxalobacteraceae</taxon>
        <taxon>Janthinobacterium</taxon>
    </lineage>
</organism>
<sequence>MTTDEWSRYACNLLKAELARSGVGYEELVSRLDAIGVHETYQGLAAKINRGTFSFAFFAQCMAALSVKTVRLSE</sequence>
<dbReference type="EMBL" id="JAVFKP010000002">
    <property type="protein sequence ID" value="MDQ4626218.1"/>
    <property type="molecule type" value="Genomic_DNA"/>
</dbReference>